<accession>A0A0K0N6K8</accession>
<organism evidence="2 3">
    <name type="scientific">Gordonia phage GTE8</name>
    <dbReference type="NCBI Taxonomy" id="1647475"/>
    <lineage>
        <taxon>Viruses</taxon>
        <taxon>Duplodnaviria</taxon>
        <taxon>Heunggongvirae</taxon>
        <taxon>Uroviricota</taxon>
        <taxon>Caudoviricetes</taxon>
        <taxon>Zierdtviridae</taxon>
        <taxon>Emilbogenvirinae</taxon>
        <taxon>Foxborovirus</taxon>
        <taxon>Foxborovirus GTE8</taxon>
    </lineage>
</organism>
<dbReference type="Pfam" id="PF12728">
    <property type="entry name" value="HTH_17"/>
    <property type="match status" value="1"/>
</dbReference>
<dbReference type="SUPFAM" id="SSF46955">
    <property type="entry name" value="Putative DNA-binding domain"/>
    <property type="match status" value="1"/>
</dbReference>
<feature type="domain" description="Helix-turn-helix" evidence="1">
    <location>
        <begin position="108"/>
        <end position="155"/>
    </location>
</feature>
<dbReference type="Gene3D" id="1.10.1660.10">
    <property type="match status" value="1"/>
</dbReference>
<protein>
    <recommendedName>
        <fullName evidence="1">Helix-turn-helix domain-containing protein</fullName>
    </recommendedName>
</protein>
<reference evidence="2 3" key="1">
    <citation type="journal article" date="2015" name="PLoS ONE">
        <title>Lysis to Kill: Evaluation of the Lytic Abilities, and Genomics of Nine Bacteriophages Infective for Gordonia spp. and Their Potential Use in Activated Sludge Foam Biocontrol.</title>
        <authorList>
            <person name="Dyson Z.A."/>
            <person name="Tucci J."/>
            <person name="Seviour R.J."/>
            <person name="Petrovski S."/>
        </authorList>
    </citation>
    <scope>NUCLEOTIDE SEQUENCE [LARGE SCALE GENOMIC DNA]</scope>
</reference>
<keyword evidence="3" id="KW-1185">Reference proteome</keyword>
<dbReference type="EMBL" id="KR053201">
    <property type="protein sequence ID" value="AKJ72388.1"/>
    <property type="molecule type" value="Genomic_DNA"/>
</dbReference>
<dbReference type="GeneID" id="26516003"/>
<name>A0A0K0N6K8_9CAUD</name>
<dbReference type="InterPro" id="IPR010093">
    <property type="entry name" value="SinI_DNA-bd"/>
</dbReference>
<proteinExistence type="predicted"/>
<evidence type="ECO:0000313" key="3">
    <source>
        <dbReference type="Proteomes" id="UP000204476"/>
    </source>
</evidence>
<sequence length="158" mass="17755">MSGTDITIDNLVSINQAAVLLGVPAWVFRRCLNQPGGMKTLPVSRTAGAHQRVPVKTLIDDYELIIEEIYNWRLEVSRRSDSKSLPRKASPEKIAELRKVIRETIDANTAATMLGVSRPTLRRWEREGRIVGVRPLGPKQVRYYRESVEALMEAGSAQ</sequence>
<dbReference type="OrthoDB" id="23786at10239"/>
<dbReference type="Proteomes" id="UP000204476">
    <property type="component" value="Genome"/>
</dbReference>
<dbReference type="NCBIfam" id="TIGR01764">
    <property type="entry name" value="excise"/>
    <property type="match status" value="1"/>
</dbReference>
<dbReference type="InterPro" id="IPR041657">
    <property type="entry name" value="HTH_17"/>
</dbReference>
<evidence type="ECO:0000313" key="2">
    <source>
        <dbReference type="EMBL" id="AKJ72388.1"/>
    </source>
</evidence>
<gene>
    <name evidence="2" type="ORF">GTE8_45</name>
</gene>
<dbReference type="GO" id="GO:0003677">
    <property type="term" value="F:DNA binding"/>
    <property type="evidence" value="ECO:0007669"/>
    <property type="project" value="InterPro"/>
</dbReference>
<dbReference type="InterPro" id="IPR009061">
    <property type="entry name" value="DNA-bd_dom_put_sf"/>
</dbReference>
<dbReference type="RefSeq" id="YP_009187107.1">
    <property type="nucleotide sequence ID" value="NC_028653.1"/>
</dbReference>
<evidence type="ECO:0000259" key="1">
    <source>
        <dbReference type="Pfam" id="PF12728"/>
    </source>
</evidence>
<dbReference type="KEGG" id="vg:26516003"/>